<keyword evidence="3" id="KW-1185">Reference proteome</keyword>
<evidence type="ECO:0000313" key="2">
    <source>
        <dbReference type="EMBL" id="SNS27806.1"/>
    </source>
</evidence>
<proteinExistence type="predicted"/>
<sequence length="743" mass="80941">MTDRPLFSRRQSLLGAAAVVSAPLFGPVAAGSTFSREPRGRPAADRSELATRAPKASPVHLVERGRDGVFDWVDEDLSARVAADPEQGLHVPPVDKPDGRHGAWVRRVDGDLRPQWFGASAEIADNHRAITAADRMARTLGLSVSFSPGTYNLLADLLMTATWRLHEETILRFAGRGLTKGRRLIAMRSYGGREHRTTRLGHPPVFPRAALRDGAAGTKLVRTVSPSDAEAFAPGSIVRVSFGYDPYDADDPLYRYDRLNRVVRRDTVSGQIELETAIDAPIKAWGFEPGGPFYDPADWRAGERIAAGECRYHPHLAPGKLGGDPNIGGVFRARTTGTCRGADLLHDDGVAWDRVTNDYNGPGNVNQAQPFGRGTPYIDGRPVIELVDQPVNDIALIGGTILWAGTYPAIMGVEMRSVYRCRCEGTVIRSETQPVDIRWAVSEGSNGCLLADNVDATRPVAIKAPQDRTISIYSSDLVVRDHHYVQARVPSSLPLILVESFANLKISDNSRFESLSKGPSMTFCAATGGATFSIVDSTITGFAIVFIQRNPFTSAIGAEWFHAGQFKTVRGNAIEVSERQIRFAAQDFSSRDLYVGNRLTLTHPDTNHGNDRSFIPRAVRPVDIRFQPRAAQKNTIVPLDEPLGSAIFLSAEARWDNPREGGEIAVYPRRAKGRELGRMLTSLVARNGGILLSDTAPRGVVSGDGTAGRLIDRTAGEALHISYDSNQRGVSGTVSVRIWVMTE</sequence>
<dbReference type="EMBL" id="FZPA01000001">
    <property type="protein sequence ID" value="SNS27806.1"/>
    <property type="molecule type" value="Genomic_DNA"/>
</dbReference>
<evidence type="ECO:0000256" key="1">
    <source>
        <dbReference type="SAM" id="MobiDB-lite"/>
    </source>
</evidence>
<gene>
    <name evidence="2" type="ORF">SAMN06295955_101114</name>
</gene>
<dbReference type="AlphaFoldDB" id="A0A239D5L9"/>
<reference evidence="2 3" key="1">
    <citation type="submission" date="2017-06" db="EMBL/GenBank/DDBJ databases">
        <authorList>
            <person name="Kim H.J."/>
            <person name="Triplett B.A."/>
        </authorList>
    </citation>
    <scope>NUCLEOTIDE SEQUENCE [LARGE SCALE GENOMIC DNA]</scope>
    <source>
        <strain evidence="2 3">DS15</strain>
    </source>
</reference>
<evidence type="ECO:0008006" key="4">
    <source>
        <dbReference type="Google" id="ProtNLM"/>
    </source>
</evidence>
<name>A0A239D5L9_9SPHN</name>
<feature type="region of interest" description="Disordered" evidence="1">
    <location>
        <begin position="30"/>
        <end position="58"/>
    </location>
</feature>
<protein>
    <recommendedName>
        <fullName evidence="4">Pectate lyase superfamily protein</fullName>
    </recommendedName>
</protein>
<dbReference type="Proteomes" id="UP000198339">
    <property type="component" value="Unassembled WGS sequence"/>
</dbReference>
<evidence type="ECO:0000313" key="3">
    <source>
        <dbReference type="Proteomes" id="UP000198339"/>
    </source>
</evidence>
<accession>A0A239D5L9</accession>
<organism evidence="2 3">
    <name type="scientific">Sphingopyxis indica</name>
    <dbReference type="NCBI Taxonomy" id="436663"/>
    <lineage>
        <taxon>Bacteria</taxon>
        <taxon>Pseudomonadati</taxon>
        <taxon>Pseudomonadota</taxon>
        <taxon>Alphaproteobacteria</taxon>
        <taxon>Sphingomonadales</taxon>
        <taxon>Sphingomonadaceae</taxon>
        <taxon>Sphingopyxis</taxon>
    </lineage>
</organism>
<feature type="compositionally biased region" description="Basic and acidic residues" evidence="1">
    <location>
        <begin position="36"/>
        <end position="49"/>
    </location>
</feature>